<dbReference type="InterPro" id="IPR027417">
    <property type="entry name" value="P-loop_NTPase"/>
</dbReference>
<dbReference type="PANTHER" id="PTHR11783">
    <property type="entry name" value="SULFOTRANSFERASE SULT"/>
    <property type="match status" value="1"/>
</dbReference>
<name>A0A835JQQ8_9ROSI</name>
<dbReference type="InterPro" id="IPR000863">
    <property type="entry name" value="Sulfotransferase_dom"/>
</dbReference>
<protein>
    <recommendedName>
        <fullName evidence="3">Sulfotransferase</fullName>
        <ecNumber evidence="3">2.8.2.-</ecNumber>
    </recommendedName>
</protein>
<evidence type="ECO:0000313" key="6">
    <source>
        <dbReference type="Proteomes" id="UP000657918"/>
    </source>
</evidence>
<proteinExistence type="inferred from homology"/>
<evidence type="ECO:0000256" key="3">
    <source>
        <dbReference type="RuleBase" id="RU361155"/>
    </source>
</evidence>
<keyword evidence="2 3" id="KW-0808">Transferase</keyword>
<sequence length="283" mass="32813">MPRPEQSPSLPGYLQENETSEEVRDLIGSIPTEKGWVANHLRQYQGFKHTTRQLQGVLACQKHFQAQDGDIFLVTTPKSGSTWLKEMVFALVNRVSFPNPKKHPLLTNNTHTLVLFLEMEYIGKEQLDFTNFTFLRLLSTHLPLLSLPKFVEDSDCKLVYLCRNPKDTFMFFWRFTNKLRLVNRGAGSFEENLKSSGRDLEWPRRIFFLKYEDMKNEPKVQFKETEFLGCPFSLEEGKSGVLDEILELCSFENLSNLEVNKIGRLPSGEEHQAFFRRGELAIP</sequence>
<dbReference type="Proteomes" id="UP000657918">
    <property type="component" value="Unassembled WGS sequence"/>
</dbReference>
<dbReference type="SUPFAM" id="SSF52540">
    <property type="entry name" value="P-loop containing nucleoside triphosphate hydrolases"/>
    <property type="match status" value="1"/>
</dbReference>
<evidence type="ECO:0000256" key="1">
    <source>
        <dbReference type="ARBA" id="ARBA00005771"/>
    </source>
</evidence>
<organism evidence="5 6">
    <name type="scientific">Salix dunnii</name>
    <dbReference type="NCBI Taxonomy" id="1413687"/>
    <lineage>
        <taxon>Eukaryota</taxon>
        <taxon>Viridiplantae</taxon>
        <taxon>Streptophyta</taxon>
        <taxon>Embryophyta</taxon>
        <taxon>Tracheophyta</taxon>
        <taxon>Spermatophyta</taxon>
        <taxon>Magnoliopsida</taxon>
        <taxon>eudicotyledons</taxon>
        <taxon>Gunneridae</taxon>
        <taxon>Pentapetalae</taxon>
        <taxon>rosids</taxon>
        <taxon>fabids</taxon>
        <taxon>Malpighiales</taxon>
        <taxon>Salicaceae</taxon>
        <taxon>Saliceae</taxon>
        <taxon>Salix</taxon>
    </lineage>
</organism>
<dbReference type="Pfam" id="PF00685">
    <property type="entry name" value="Sulfotransfer_1"/>
    <property type="match status" value="1"/>
</dbReference>
<keyword evidence="6" id="KW-1185">Reference proteome</keyword>
<feature type="domain" description="Sulfotransferase" evidence="4">
    <location>
        <begin position="68"/>
        <end position="279"/>
    </location>
</feature>
<dbReference type="EC" id="2.8.2.-" evidence="3"/>
<comment type="similarity">
    <text evidence="1 3">Belongs to the sulfotransferase 1 family.</text>
</comment>
<dbReference type="EMBL" id="JADGMS010000010">
    <property type="protein sequence ID" value="KAF9674217.1"/>
    <property type="molecule type" value="Genomic_DNA"/>
</dbReference>
<accession>A0A835JQQ8</accession>
<gene>
    <name evidence="5" type="ORF">SADUNF_Sadunf10G0104600</name>
</gene>
<dbReference type="AlphaFoldDB" id="A0A835JQQ8"/>
<evidence type="ECO:0000256" key="2">
    <source>
        <dbReference type="ARBA" id="ARBA00022679"/>
    </source>
</evidence>
<evidence type="ECO:0000259" key="4">
    <source>
        <dbReference type="Pfam" id="PF00685"/>
    </source>
</evidence>
<dbReference type="GO" id="GO:0008146">
    <property type="term" value="F:sulfotransferase activity"/>
    <property type="evidence" value="ECO:0007669"/>
    <property type="project" value="InterPro"/>
</dbReference>
<evidence type="ECO:0000313" key="5">
    <source>
        <dbReference type="EMBL" id="KAF9674217.1"/>
    </source>
</evidence>
<reference evidence="5 6" key="1">
    <citation type="submission" date="2020-10" db="EMBL/GenBank/DDBJ databases">
        <title>Plant Genome Project.</title>
        <authorList>
            <person name="Zhang R.-G."/>
        </authorList>
    </citation>
    <scope>NUCLEOTIDE SEQUENCE [LARGE SCALE GENOMIC DNA]</scope>
    <source>
        <strain evidence="5">FAFU-HL-1</strain>
        <tissue evidence="5">Leaf</tissue>
    </source>
</reference>
<dbReference type="OrthoDB" id="205623at2759"/>
<comment type="caution">
    <text evidence="5">The sequence shown here is derived from an EMBL/GenBank/DDBJ whole genome shotgun (WGS) entry which is preliminary data.</text>
</comment>
<dbReference type="Gene3D" id="3.40.50.300">
    <property type="entry name" value="P-loop containing nucleotide triphosphate hydrolases"/>
    <property type="match status" value="1"/>
</dbReference>